<dbReference type="Proteomes" id="UP000029278">
    <property type="component" value="Unassembled WGS sequence"/>
</dbReference>
<comment type="caution">
    <text evidence="2">The sequence shown here is derived from an EMBL/GenBank/DDBJ whole genome shotgun (WGS) entry which is preliminary data.</text>
</comment>
<dbReference type="PATRIC" id="fig|44252.3.peg.3286"/>
<keyword evidence="3" id="KW-1185">Reference proteome</keyword>
<evidence type="ECO:0000313" key="2">
    <source>
        <dbReference type="EMBL" id="KFN08162.1"/>
    </source>
</evidence>
<gene>
    <name evidence="2" type="ORF">DJ90_1679</name>
</gene>
<proteinExistence type="predicted"/>
<dbReference type="RefSeq" id="WP_036623481.1">
    <property type="nucleotide sequence ID" value="NZ_BGML01000002.1"/>
</dbReference>
<name>A0A090ZC23_PAEMA</name>
<sequence>MGFPTWFRGAIQRRLDEVSAQIEHHPELKKIRDEEDEAFHTIFSGLIMAQTPEFEDWEDKYILKQAMMNERLYMQGLTDGIQLATALLNHSALPPHETPVTFSHEKGQAKAKP</sequence>
<accession>A0A090ZC23</accession>
<dbReference type="AlphaFoldDB" id="A0A090ZC23"/>
<dbReference type="HOGENOM" id="CLU_2370171_0_0_9"/>
<dbReference type="OrthoDB" id="2662966at2"/>
<dbReference type="GeneID" id="77007576"/>
<dbReference type="STRING" id="44252.DJ90_1679"/>
<dbReference type="EMBL" id="JMQA01000029">
    <property type="protein sequence ID" value="KFN08162.1"/>
    <property type="molecule type" value="Genomic_DNA"/>
</dbReference>
<reference evidence="2 3" key="1">
    <citation type="submission" date="2014-04" db="EMBL/GenBank/DDBJ databases">
        <authorList>
            <person name="Bishop-Lilly K.A."/>
            <person name="Broomall S.M."/>
            <person name="Chain P.S."/>
            <person name="Chertkov O."/>
            <person name="Coyne S.R."/>
            <person name="Daligault H.E."/>
            <person name="Davenport K.W."/>
            <person name="Erkkila T."/>
            <person name="Frey K.G."/>
            <person name="Gibbons H.S."/>
            <person name="Gu W."/>
            <person name="Jaissle J."/>
            <person name="Johnson S.L."/>
            <person name="Koroleva G.I."/>
            <person name="Ladner J.T."/>
            <person name="Lo C.-C."/>
            <person name="Minogue T.D."/>
            <person name="Munk C."/>
            <person name="Palacios G.F."/>
            <person name="Redden C.L."/>
            <person name="Rosenzweig C.N."/>
            <person name="Scholz M.B."/>
            <person name="Teshima H."/>
            <person name="Xu Y."/>
        </authorList>
    </citation>
    <scope>NUCLEOTIDE SEQUENCE [LARGE SCALE GENOMIC DNA]</scope>
    <source>
        <strain evidence="2 3">8244</strain>
    </source>
</reference>
<protein>
    <submittedName>
        <fullName evidence="2">Uncharacterized protein</fullName>
    </submittedName>
</protein>
<feature type="compositionally biased region" description="Basic and acidic residues" evidence="1">
    <location>
        <begin position="103"/>
        <end position="113"/>
    </location>
</feature>
<evidence type="ECO:0000313" key="3">
    <source>
        <dbReference type="Proteomes" id="UP000029278"/>
    </source>
</evidence>
<organism evidence="2 3">
    <name type="scientific">Paenibacillus macerans</name>
    <name type="common">Bacillus macerans</name>
    <dbReference type="NCBI Taxonomy" id="44252"/>
    <lineage>
        <taxon>Bacteria</taxon>
        <taxon>Bacillati</taxon>
        <taxon>Bacillota</taxon>
        <taxon>Bacilli</taxon>
        <taxon>Bacillales</taxon>
        <taxon>Paenibacillaceae</taxon>
        <taxon>Paenibacillus</taxon>
    </lineage>
</organism>
<evidence type="ECO:0000256" key="1">
    <source>
        <dbReference type="SAM" id="MobiDB-lite"/>
    </source>
</evidence>
<feature type="region of interest" description="Disordered" evidence="1">
    <location>
        <begin position="94"/>
        <end position="113"/>
    </location>
</feature>